<comment type="catalytic activity">
    <reaction evidence="4">
        <text>a 4-saturated-(3S)-3-hydroxyacyl-CoA = a (3E)-enoyl-CoA + H2O</text>
        <dbReference type="Rhea" id="RHEA:20724"/>
        <dbReference type="ChEBI" id="CHEBI:15377"/>
        <dbReference type="ChEBI" id="CHEBI:58521"/>
        <dbReference type="ChEBI" id="CHEBI:137480"/>
        <dbReference type="EC" id="4.2.1.17"/>
    </reaction>
</comment>
<accession>A0ABP8WPA9</accession>
<dbReference type="Gene3D" id="3.90.226.10">
    <property type="entry name" value="2-enoyl-CoA Hydratase, Chain A, domain 1"/>
    <property type="match status" value="1"/>
</dbReference>
<dbReference type="InterPro" id="IPR014748">
    <property type="entry name" value="Enoyl-CoA_hydra_C"/>
</dbReference>
<dbReference type="SUPFAM" id="SSF52096">
    <property type="entry name" value="ClpP/crotonase"/>
    <property type="match status" value="1"/>
</dbReference>
<gene>
    <name evidence="6" type="ORF">GCM10025781_07660</name>
</gene>
<dbReference type="InterPro" id="IPR029045">
    <property type="entry name" value="ClpP/crotonase-like_dom_sf"/>
</dbReference>
<dbReference type="EMBL" id="BAABLN010000008">
    <property type="protein sequence ID" value="GAA4692826.1"/>
    <property type="molecule type" value="Genomic_DNA"/>
</dbReference>
<evidence type="ECO:0000256" key="2">
    <source>
        <dbReference type="ARBA" id="ARBA00023239"/>
    </source>
</evidence>
<evidence type="ECO:0000313" key="7">
    <source>
        <dbReference type="Proteomes" id="UP001501446"/>
    </source>
</evidence>
<dbReference type="Pfam" id="PF00378">
    <property type="entry name" value="ECH_1"/>
    <property type="match status" value="1"/>
</dbReference>
<evidence type="ECO:0000256" key="1">
    <source>
        <dbReference type="ARBA" id="ARBA00005254"/>
    </source>
</evidence>
<name>A0ABP8WPA9_9MICC</name>
<dbReference type="PANTHER" id="PTHR11941">
    <property type="entry name" value="ENOYL-COA HYDRATASE-RELATED"/>
    <property type="match status" value="1"/>
</dbReference>
<evidence type="ECO:0000256" key="4">
    <source>
        <dbReference type="ARBA" id="ARBA00023717"/>
    </source>
</evidence>
<proteinExistence type="inferred from homology"/>
<evidence type="ECO:0000256" key="5">
    <source>
        <dbReference type="RuleBase" id="RU003707"/>
    </source>
</evidence>
<keyword evidence="2" id="KW-0456">Lyase</keyword>
<keyword evidence="7" id="KW-1185">Reference proteome</keyword>
<dbReference type="InterPro" id="IPR001753">
    <property type="entry name" value="Enoyl-CoA_hydra/iso"/>
</dbReference>
<dbReference type="Proteomes" id="UP001501446">
    <property type="component" value="Unassembled WGS sequence"/>
</dbReference>
<dbReference type="PROSITE" id="PS00166">
    <property type="entry name" value="ENOYL_COA_HYDRATASE"/>
    <property type="match status" value="1"/>
</dbReference>
<comment type="catalytic activity">
    <reaction evidence="3">
        <text>a (3S)-3-hydroxyacyl-CoA = a (2E)-enoyl-CoA + H2O</text>
        <dbReference type="Rhea" id="RHEA:16105"/>
        <dbReference type="ChEBI" id="CHEBI:15377"/>
        <dbReference type="ChEBI" id="CHEBI:57318"/>
        <dbReference type="ChEBI" id="CHEBI:58856"/>
        <dbReference type="EC" id="4.2.1.17"/>
    </reaction>
</comment>
<sequence>MSTELLTTDLTDGLLTVTINRPEVRNALNAEVLTEIGEVLGDAESDHAVQGIIFTGAGEKAFIAGADISGLVNYTAVDGLTAAMQKLYDRIENFPRPTLAAINGYALGGGCELAMACDLRIASTTAQIGLPETALGVLPGAGGTQRLTRLVGRGRAVDMILSGRFVPAEEALQMGLVTRVTEPGELLNTARDTLLGITARGPLAIRLAKLVIRHGADADQATGQIIERLAQSLLYQSEDKAEGAGAFLEKRAPRFTGQ</sequence>
<evidence type="ECO:0000256" key="3">
    <source>
        <dbReference type="ARBA" id="ARBA00023709"/>
    </source>
</evidence>
<dbReference type="PANTHER" id="PTHR11941:SF54">
    <property type="entry name" value="ENOYL-COA HYDRATASE, MITOCHONDRIAL"/>
    <property type="match status" value="1"/>
</dbReference>
<comment type="similarity">
    <text evidence="1 5">Belongs to the enoyl-CoA hydratase/isomerase family.</text>
</comment>
<dbReference type="Gene3D" id="1.10.12.10">
    <property type="entry name" value="Lyase 2-enoyl-coa Hydratase, Chain A, domain 2"/>
    <property type="match status" value="1"/>
</dbReference>
<comment type="caution">
    <text evidence="6">The sequence shown here is derived from an EMBL/GenBank/DDBJ whole genome shotgun (WGS) entry which is preliminary data.</text>
</comment>
<protein>
    <submittedName>
        <fullName evidence="6">Enoyl-CoA hydratase-related protein</fullName>
    </submittedName>
</protein>
<dbReference type="RefSeq" id="WP_303382406.1">
    <property type="nucleotide sequence ID" value="NZ_BAABLN010000008.1"/>
</dbReference>
<dbReference type="CDD" id="cd06558">
    <property type="entry name" value="crotonase-like"/>
    <property type="match status" value="1"/>
</dbReference>
<organism evidence="6 7">
    <name type="scientific">Kocuria gwangalliensis</name>
    <dbReference type="NCBI Taxonomy" id="501592"/>
    <lineage>
        <taxon>Bacteria</taxon>
        <taxon>Bacillati</taxon>
        <taxon>Actinomycetota</taxon>
        <taxon>Actinomycetes</taxon>
        <taxon>Micrococcales</taxon>
        <taxon>Micrococcaceae</taxon>
        <taxon>Kocuria</taxon>
    </lineage>
</organism>
<dbReference type="InterPro" id="IPR018376">
    <property type="entry name" value="Enoyl-CoA_hyd/isom_CS"/>
</dbReference>
<reference evidence="7" key="1">
    <citation type="journal article" date="2019" name="Int. J. Syst. Evol. Microbiol.">
        <title>The Global Catalogue of Microorganisms (GCM) 10K type strain sequencing project: providing services to taxonomists for standard genome sequencing and annotation.</title>
        <authorList>
            <consortium name="The Broad Institute Genomics Platform"/>
            <consortium name="The Broad Institute Genome Sequencing Center for Infectious Disease"/>
            <person name="Wu L."/>
            <person name="Ma J."/>
        </authorList>
    </citation>
    <scope>NUCLEOTIDE SEQUENCE [LARGE SCALE GENOMIC DNA]</scope>
    <source>
        <strain evidence="7">JCM 18958</strain>
    </source>
</reference>
<evidence type="ECO:0000313" key="6">
    <source>
        <dbReference type="EMBL" id="GAA4692826.1"/>
    </source>
</evidence>